<protein>
    <submittedName>
        <fullName evidence="2">Uncharacterized protein</fullName>
    </submittedName>
</protein>
<sequence>MMLYRPRLEQWLNDLVFVQYNLRLRHNQLLNRIPNTDPIVLDDIDPTSKWVEESHLTEFDPDDLGWMALDDEPLVALDMANTSRATTTTADVPEESDVSEPKEHDDIDEDEDPILSS</sequence>
<evidence type="ECO:0000313" key="2">
    <source>
        <dbReference type="EMBL" id="KAH9292415.1"/>
    </source>
</evidence>
<gene>
    <name evidence="2" type="ORF">KI387_042405</name>
</gene>
<proteinExistence type="predicted"/>
<feature type="region of interest" description="Disordered" evidence="1">
    <location>
        <begin position="80"/>
        <end position="117"/>
    </location>
</feature>
<feature type="compositionally biased region" description="Polar residues" evidence="1">
    <location>
        <begin position="80"/>
        <end position="90"/>
    </location>
</feature>
<dbReference type="Proteomes" id="UP000824469">
    <property type="component" value="Unassembled WGS sequence"/>
</dbReference>
<feature type="non-terminal residue" evidence="2">
    <location>
        <position position="117"/>
    </location>
</feature>
<dbReference type="AlphaFoldDB" id="A0AA38C1R6"/>
<evidence type="ECO:0000256" key="1">
    <source>
        <dbReference type="SAM" id="MobiDB-lite"/>
    </source>
</evidence>
<comment type="caution">
    <text evidence="2">The sequence shown here is derived from an EMBL/GenBank/DDBJ whole genome shotgun (WGS) entry which is preliminary data.</text>
</comment>
<feature type="compositionally biased region" description="Acidic residues" evidence="1">
    <location>
        <begin position="106"/>
        <end position="117"/>
    </location>
</feature>
<keyword evidence="3" id="KW-1185">Reference proteome</keyword>
<reference evidence="2 3" key="1">
    <citation type="journal article" date="2021" name="Nat. Plants">
        <title>The Taxus genome provides insights into paclitaxel biosynthesis.</title>
        <authorList>
            <person name="Xiong X."/>
            <person name="Gou J."/>
            <person name="Liao Q."/>
            <person name="Li Y."/>
            <person name="Zhou Q."/>
            <person name="Bi G."/>
            <person name="Li C."/>
            <person name="Du R."/>
            <person name="Wang X."/>
            <person name="Sun T."/>
            <person name="Guo L."/>
            <person name="Liang H."/>
            <person name="Lu P."/>
            <person name="Wu Y."/>
            <person name="Zhang Z."/>
            <person name="Ro D.K."/>
            <person name="Shang Y."/>
            <person name="Huang S."/>
            <person name="Yan J."/>
        </authorList>
    </citation>
    <scope>NUCLEOTIDE SEQUENCE [LARGE SCALE GENOMIC DNA]</scope>
    <source>
        <strain evidence="2">Ta-2019</strain>
    </source>
</reference>
<evidence type="ECO:0000313" key="3">
    <source>
        <dbReference type="Proteomes" id="UP000824469"/>
    </source>
</evidence>
<name>A0AA38C1R6_TAXCH</name>
<dbReference type="EMBL" id="JAHRHJ020003144">
    <property type="protein sequence ID" value="KAH9292415.1"/>
    <property type="molecule type" value="Genomic_DNA"/>
</dbReference>
<accession>A0AA38C1R6</accession>
<organism evidence="2 3">
    <name type="scientific">Taxus chinensis</name>
    <name type="common">Chinese yew</name>
    <name type="synonym">Taxus wallichiana var. chinensis</name>
    <dbReference type="NCBI Taxonomy" id="29808"/>
    <lineage>
        <taxon>Eukaryota</taxon>
        <taxon>Viridiplantae</taxon>
        <taxon>Streptophyta</taxon>
        <taxon>Embryophyta</taxon>
        <taxon>Tracheophyta</taxon>
        <taxon>Spermatophyta</taxon>
        <taxon>Pinopsida</taxon>
        <taxon>Pinidae</taxon>
        <taxon>Conifers II</taxon>
        <taxon>Cupressales</taxon>
        <taxon>Taxaceae</taxon>
        <taxon>Taxus</taxon>
    </lineage>
</organism>